<dbReference type="GO" id="GO:0042302">
    <property type="term" value="F:structural constituent of cuticle"/>
    <property type="evidence" value="ECO:0007669"/>
    <property type="project" value="UniProtKB-UniRule"/>
</dbReference>
<dbReference type="InterPro" id="IPR000618">
    <property type="entry name" value="Insect_cuticle"/>
</dbReference>
<dbReference type="Proteomes" id="UP001162156">
    <property type="component" value="Unassembled WGS sequence"/>
</dbReference>
<dbReference type="EMBL" id="JANEYF010003110">
    <property type="protein sequence ID" value="KAJ8939168.1"/>
    <property type="molecule type" value="Genomic_DNA"/>
</dbReference>
<organism evidence="3 4">
    <name type="scientific">Rhamnusium bicolor</name>
    <dbReference type="NCBI Taxonomy" id="1586634"/>
    <lineage>
        <taxon>Eukaryota</taxon>
        <taxon>Metazoa</taxon>
        <taxon>Ecdysozoa</taxon>
        <taxon>Arthropoda</taxon>
        <taxon>Hexapoda</taxon>
        <taxon>Insecta</taxon>
        <taxon>Pterygota</taxon>
        <taxon>Neoptera</taxon>
        <taxon>Endopterygota</taxon>
        <taxon>Coleoptera</taxon>
        <taxon>Polyphaga</taxon>
        <taxon>Cucujiformia</taxon>
        <taxon>Chrysomeloidea</taxon>
        <taxon>Cerambycidae</taxon>
        <taxon>Lepturinae</taxon>
        <taxon>Rhagiini</taxon>
        <taxon>Rhamnusium</taxon>
    </lineage>
</organism>
<evidence type="ECO:0000313" key="4">
    <source>
        <dbReference type="Proteomes" id="UP001162156"/>
    </source>
</evidence>
<sequence length="153" mass="17146">HFGYLYKTEDGITSSASGDPSGVIHGTFSYTDPTGLKVNYNYNAGSRFTPGYNYNKGRPSSVAAAPDSAPAPAAAKYHKISAPSSSRYREPEYQEEPQYYREPPQEQYVEPAPQYRSRSRSAYRDSADVYQERRNRPPSRGGNDLLDDVNYRG</sequence>
<feature type="compositionally biased region" description="Basic and acidic residues" evidence="2">
    <location>
        <begin position="122"/>
        <end position="135"/>
    </location>
</feature>
<accession>A0AAV8XMA8</accession>
<evidence type="ECO:0000256" key="1">
    <source>
        <dbReference type="PROSITE-ProRule" id="PRU00497"/>
    </source>
</evidence>
<comment type="caution">
    <text evidence="3">The sequence shown here is derived from an EMBL/GenBank/DDBJ whole genome shotgun (WGS) entry which is preliminary data.</text>
</comment>
<dbReference type="Pfam" id="PF00379">
    <property type="entry name" value="Chitin_bind_4"/>
    <property type="match status" value="1"/>
</dbReference>
<evidence type="ECO:0000313" key="3">
    <source>
        <dbReference type="EMBL" id="KAJ8939168.1"/>
    </source>
</evidence>
<keyword evidence="1" id="KW-0193">Cuticle</keyword>
<evidence type="ECO:0000256" key="2">
    <source>
        <dbReference type="SAM" id="MobiDB-lite"/>
    </source>
</evidence>
<dbReference type="AlphaFoldDB" id="A0AAV8XMA8"/>
<feature type="region of interest" description="Disordered" evidence="2">
    <location>
        <begin position="47"/>
        <end position="153"/>
    </location>
</feature>
<feature type="compositionally biased region" description="Low complexity" evidence="2">
    <location>
        <begin position="96"/>
        <end position="111"/>
    </location>
</feature>
<gene>
    <name evidence="3" type="ORF">NQ314_011221</name>
</gene>
<protein>
    <submittedName>
        <fullName evidence="3">Uncharacterized protein</fullName>
    </submittedName>
</protein>
<reference evidence="3" key="1">
    <citation type="journal article" date="2023" name="Insect Mol. Biol.">
        <title>Genome sequencing provides insights into the evolution of gene families encoding plant cell wall-degrading enzymes in longhorned beetles.</title>
        <authorList>
            <person name="Shin N.R."/>
            <person name="Okamura Y."/>
            <person name="Kirsch R."/>
            <person name="Pauchet Y."/>
        </authorList>
    </citation>
    <scope>NUCLEOTIDE SEQUENCE</scope>
    <source>
        <strain evidence="3">RBIC_L_NR</strain>
    </source>
</reference>
<feature type="non-terminal residue" evidence="3">
    <location>
        <position position="1"/>
    </location>
</feature>
<keyword evidence="4" id="KW-1185">Reference proteome</keyword>
<dbReference type="PROSITE" id="PS51155">
    <property type="entry name" value="CHIT_BIND_RR_2"/>
    <property type="match status" value="1"/>
</dbReference>
<name>A0AAV8XMA8_9CUCU</name>
<feature type="compositionally biased region" description="Low complexity" evidence="2">
    <location>
        <begin position="59"/>
        <end position="75"/>
    </location>
</feature>
<proteinExistence type="predicted"/>